<dbReference type="EC" id="1.1.1.169" evidence="4 11"/>
<dbReference type="PANTHER" id="PTHR43765:SF2">
    <property type="entry name" value="2-DEHYDROPANTOATE 2-REDUCTASE"/>
    <property type="match status" value="1"/>
</dbReference>
<dbReference type="Proteomes" id="UP000600247">
    <property type="component" value="Unassembled WGS sequence"/>
</dbReference>
<reference evidence="14 15" key="1">
    <citation type="journal article" date="2014" name="Int. J. Syst. Evol. Microbiol.">
        <title>Complete genome sequence of Corynebacterium casei LMG S-19264T (=DSM 44701T), isolated from a smear-ripened cheese.</title>
        <authorList>
            <consortium name="US DOE Joint Genome Institute (JGI-PGF)"/>
            <person name="Walter F."/>
            <person name="Albersmeier A."/>
            <person name="Kalinowski J."/>
            <person name="Ruckert C."/>
        </authorList>
    </citation>
    <scope>NUCLEOTIDE SEQUENCE [LARGE SCALE GENOMIC DNA]</scope>
    <source>
        <strain evidence="14 15">CGMCC 1.15286</strain>
    </source>
</reference>
<comment type="similarity">
    <text evidence="3 11">Belongs to the ketopantoate reductase family.</text>
</comment>
<evidence type="ECO:0000256" key="8">
    <source>
        <dbReference type="ARBA" id="ARBA00023002"/>
    </source>
</evidence>
<comment type="pathway">
    <text evidence="2 11">Cofactor biosynthesis; (R)-pantothenate biosynthesis; (R)-pantoate from 3-methyl-2-oxobutanoate: step 2/2.</text>
</comment>
<dbReference type="InterPro" id="IPR003710">
    <property type="entry name" value="ApbA"/>
</dbReference>
<organism evidence="14 15">
    <name type="scientific">Paenibacillus radicis</name>
    <name type="common">ex Gao et al. 2016</name>
    <dbReference type="NCBI Taxonomy" id="1737354"/>
    <lineage>
        <taxon>Bacteria</taxon>
        <taxon>Bacillati</taxon>
        <taxon>Bacillota</taxon>
        <taxon>Bacilli</taxon>
        <taxon>Bacillales</taxon>
        <taxon>Paenibacillaceae</taxon>
        <taxon>Paenibacillus</taxon>
    </lineage>
</organism>
<evidence type="ECO:0000256" key="5">
    <source>
        <dbReference type="ARBA" id="ARBA00019465"/>
    </source>
</evidence>
<keyword evidence="8 11" id="KW-0560">Oxidoreductase</keyword>
<evidence type="ECO:0000256" key="3">
    <source>
        <dbReference type="ARBA" id="ARBA00007870"/>
    </source>
</evidence>
<dbReference type="InterPro" id="IPR013328">
    <property type="entry name" value="6PGD_dom2"/>
</dbReference>
<comment type="caution">
    <text evidence="14">The sequence shown here is derived from an EMBL/GenBank/DDBJ whole genome shotgun (WGS) entry which is preliminary data.</text>
</comment>
<dbReference type="InterPro" id="IPR036291">
    <property type="entry name" value="NAD(P)-bd_dom_sf"/>
</dbReference>
<feature type="domain" description="Ketopantoate reductase N-terminal" evidence="12">
    <location>
        <begin position="6"/>
        <end position="162"/>
    </location>
</feature>
<dbReference type="GO" id="GO:0008677">
    <property type="term" value="F:2-dehydropantoate 2-reductase activity"/>
    <property type="evidence" value="ECO:0007669"/>
    <property type="project" value="UniProtKB-EC"/>
</dbReference>
<dbReference type="GO" id="GO:0015940">
    <property type="term" value="P:pantothenate biosynthetic process"/>
    <property type="evidence" value="ECO:0007669"/>
    <property type="project" value="UniProtKB-KW"/>
</dbReference>
<keyword evidence="7 11" id="KW-0521">NADP</keyword>
<dbReference type="SUPFAM" id="SSF51735">
    <property type="entry name" value="NAD(P)-binding Rossmann-fold domains"/>
    <property type="match status" value="1"/>
</dbReference>
<dbReference type="InterPro" id="IPR008927">
    <property type="entry name" value="6-PGluconate_DH-like_C_sf"/>
</dbReference>
<gene>
    <name evidence="14" type="primary">panE</name>
    <name evidence="14" type="ORF">GCM10010918_54610</name>
</gene>
<evidence type="ECO:0000256" key="4">
    <source>
        <dbReference type="ARBA" id="ARBA00013014"/>
    </source>
</evidence>
<dbReference type="AlphaFoldDB" id="A0A917HTR0"/>
<dbReference type="PANTHER" id="PTHR43765">
    <property type="entry name" value="2-DEHYDROPANTOATE 2-REDUCTASE-RELATED"/>
    <property type="match status" value="1"/>
</dbReference>
<dbReference type="Gene3D" id="1.10.1040.10">
    <property type="entry name" value="N-(1-d-carboxylethyl)-l-norvaline Dehydrogenase, domain 2"/>
    <property type="match status" value="1"/>
</dbReference>
<feature type="domain" description="Ketopantoate reductase C-terminal" evidence="13">
    <location>
        <begin position="196"/>
        <end position="319"/>
    </location>
</feature>
<name>A0A917HTR0_9BACL</name>
<keyword evidence="6 11" id="KW-0566">Pantothenate biosynthesis</keyword>
<evidence type="ECO:0000256" key="2">
    <source>
        <dbReference type="ARBA" id="ARBA00004994"/>
    </source>
</evidence>
<dbReference type="SUPFAM" id="SSF48179">
    <property type="entry name" value="6-phosphogluconate dehydrogenase C-terminal domain-like"/>
    <property type="match status" value="1"/>
</dbReference>
<evidence type="ECO:0000313" key="14">
    <source>
        <dbReference type="EMBL" id="GGG89009.1"/>
    </source>
</evidence>
<protein>
    <recommendedName>
        <fullName evidence="5 11">2-dehydropantoate 2-reductase</fullName>
        <ecNumber evidence="4 11">1.1.1.169</ecNumber>
    </recommendedName>
    <alternativeName>
        <fullName evidence="9 11">Ketopantoate reductase</fullName>
    </alternativeName>
</protein>
<dbReference type="EMBL" id="BMHY01000021">
    <property type="protein sequence ID" value="GGG89009.1"/>
    <property type="molecule type" value="Genomic_DNA"/>
</dbReference>
<dbReference type="Gene3D" id="3.40.50.720">
    <property type="entry name" value="NAD(P)-binding Rossmann-like Domain"/>
    <property type="match status" value="1"/>
</dbReference>
<evidence type="ECO:0000259" key="13">
    <source>
        <dbReference type="Pfam" id="PF08546"/>
    </source>
</evidence>
<accession>A0A917HTR0</accession>
<keyword evidence="15" id="KW-1185">Reference proteome</keyword>
<dbReference type="Pfam" id="PF02558">
    <property type="entry name" value="ApbA"/>
    <property type="match status" value="1"/>
</dbReference>
<dbReference type="Pfam" id="PF08546">
    <property type="entry name" value="ApbA_C"/>
    <property type="match status" value="1"/>
</dbReference>
<evidence type="ECO:0000259" key="12">
    <source>
        <dbReference type="Pfam" id="PF02558"/>
    </source>
</evidence>
<evidence type="ECO:0000256" key="9">
    <source>
        <dbReference type="ARBA" id="ARBA00032024"/>
    </source>
</evidence>
<dbReference type="InterPro" id="IPR013752">
    <property type="entry name" value="KPA_reductase"/>
</dbReference>
<comment type="function">
    <text evidence="1 11">Catalyzes the NADPH-dependent reduction of ketopantoate into pantoic acid.</text>
</comment>
<proteinExistence type="inferred from homology"/>
<sequence length="324" mass="34487">MRIDMVGGGAIGLLFAARLATAGAAVTVWTRTESQAAALTAGGIDYRDGEEGAPTVHVGVASQCLADLTEPLASGQSEEEHWVVLAVKQSHLNEELLSRLRRLVKPGTRILGLQNGVGHLEKLAEALPGASLYAGVTTEGAKRSGETGVIHTGHGQLFWGPLRVNGSESDKKGEKSQNLWIKTLESAGFSATLSNDMNSRIYEKLLINAVINPLTALYDVTNGELPMHPLRKKLMHALYSETMEVLASDGLAMDSDGWQRVLGVCQATAGNVSSMLADVRAGRVTEIEWINGGVSRIAARIGLRSPLNDAICTLVSQLQVNENS</sequence>
<dbReference type="RefSeq" id="WP_188892853.1">
    <property type="nucleotide sequence ID" value="NZ_BMHY01000021.1"/>
</dbReference>
<dbReference type="GO" id="GO:0050661">
    <property type="term" value="F:NADP binding"/>
    <property type="evidence" value="ECO:0007669"/>
    <property type="project" value="TreeGrafter"/>
</dbReference>
<evidence type="ECO:0000256" key="6">
    <source>
        <dbReference type="ARBA" id="ARBA00022655"/>
    </source>
</evidence>
<dbReference type="InterPro" id="IPR050838">
    <property type="entry name" value="Ketopantoate_reductase"/>
</dbReference>
<evidence type="ECO:0000256" key="11">
    <source>
        <dbReference type="RuleBase" id="RU362068"/>
    </source>
</evidence>
<dbReference type="InterPro" id="IPR013332">
    <property type="entry name" value="KPR_N"/>
</dbReference>
<comment type="catalytic activity">
    <reaction evidence="10 11">
        <text>(R)-pantoate + NADP(+) = 2-dehydropantoate + NADPH + H(+)</text>
        <dbReference type="Rhea" id="RHEA:16233"/>
        <dbReference type="ChEBI" id="CHEBI:11561"/>
        <dbReference type="ChEBI" id="CHEBI:15378"/>
        <dbReference type="ChEBI" id="CHEBI:15980"/>
        <dbReference type="ChEBI" id="CHEBI:57783"/>
        <dbReference type="ChEBI" id="CHEBI:58349"/>
        <dbReference type="EC" id="1.1.1.169"/>
    </reaction>
</comment>
<evidence type="ECO:0000256" key="10">
    <source>
        <dbReference type="ARBA" id="ARBA00048793"/>
    </source>
</evidence>
<evidence type="ECO:0000256" key="7">
    <source>
        <dbReference type="ARBA" id="ARBA00022857"/>
    </source>
</evidence>
<evidence type="ECO:0000256" key="1">
    <source>
        <dbReference type="ARBA" id="ARBA00002919"/>
    </source>
</evidence>
<dbReference type="NCBIfam" id="TIGR00745">
    <property type="entry name" value="apbA_panE"/>
    <property type="match status" value="1"/>
</dbReference>
<dbReference type="GO" id="GO:0005737">
    <property type="term" value="C:cytoplasm"/>
    <property type="evidence" value="ECO:0007669"/>
    <property type="project" value="TreeGrafter"/>
</dbReference>
<evidence type="ECO:0000313" key="15">
    <source>
        <dbReference type="Proteomes" id="UP000600247"/>
    </source>
</evidence>